<evidence type="ECO:0000256" key="1">
    <source>
        <dbReference type="SAM" id="SignalP"/>
    </source>
</evidence>
<sequence>MSYRPLMLMTLIIAATLLAGCSYTPARIDAEPLVEFGDHHGHDHDRYRQGGGFCPPGQAKKGRC</sequence>
<dbReference type="PROSITE" id="PS51257">
    <property type="entry name" value="PROKAR_LIPOPROTEIN"/>
    <property type="match status" value="1"/>
</dbReference>
<dbReference type="RefSeq" id="WP_183386211.1">
    <property type="nucleotide sequence ID" value="NZ_JACHXM010000002.1"/>
</dbReference>
<name>A0A7W5G3W6_9GAMM</name>
<comment type="caution">
    <text evidence="2">The sequence shown here is derived from an EMBL/GenBank/DDBJ whole genome shotgun (WGS) entry which is preliminary data.</text>
</comment>
<keyword evidence="1" id="KW-0732">Signal</keyword>
<proteinExistence type="predicted"/>
<accession>A0A7W5G3W6</accession>
<organism evidence="2 3">
    <name type="scientific">Halomonas organivorans</name>
    <dbReference type="NCBI Taxonomy" id="257772"/>
    <lineage>
        <taxon>Bacteria</taxon>
        <taxon>Pseudomonadati</taxon>
        <taxon>Pseudomonadota</taxon>
        <taxon>Gammaproteobacteria</taxon>
        <taxon>Oceanospirillales</taxon>
        <taxon>Halomonadaceae</taxon>
        <taxon>Halomonas</taxon>
    </lineage>
</organism>
<protein>
    <recommendedName>
        <fullName evidence="4">Lipoprotein</fullName>
    </recommendedName>
</protein>
<feature type="chain" id="PRO_5030960501" description="Lipoprotein" evidence="1">
    <location>
        <begin position="20"/>
        <end position="64"/>
    </location>
</feature>
<evidence type="ECO:0000313" key="2">
    <source>
        <dbReference type="EMBL" id="MBB3139788.1"/>
    </source>
</evidence>
<keyword evidence="3" id="KW-1185">Reference proteome</keyword>
<evidence type="ECO:0000313" key="3">
    <source>
        <dbReference type="Proteomes" id="UP000525987"/>
    </source>
</evidence>
<reference evidence="2 3" key="1">
    <citation type="submission" date="2020-08" db="EMBL/GenBank/DDBJ databases">
        <title>Genomic Encyclopedia of Type Strains, Phase III (KMG-III): the genomes of soil and plant-associated and newly described type strains.</title>
        <authorList>
            <person name="Whitman W."/>
        </authorList>
    </citation>
    <scope>NUCLEOTIDE SEQUENCE [LARGE SCALE GENOMIC DNA]</scope>
    <source>
        <strain evidence="2 3">CECT 5995</strain>
    </source>
</reference>
<gene>
    <name evidence="2" type="ORF">FHR96_000635</name>
</gene>
<dbReference type="AlphaFoldDB" id="A0A7W5G3W6"/>
<dbReference type="EMBL" id="JACHXM010000002">
    <property type="protein sequence ID" value="MBB3139788.1"/>
    <property type="molecule type" value="Genomic_DNA"/>
</dbReference>
<dbReference type="Proteomes" id="UP000525987">
    <property type="component" value="Unassembled WGS sequence"/>
</dbReference>
<evidence type="ECO:0008006" key="4">
    <source>
        <dbReference type="Google" id="ProtNLM"/>
    </source>
</evidence>
<feature type="signal peptide" evidence="1">
    <location>
        <begin position="1"/>
        <end position="19"/>
    </location>
</feature>